<organism evidence="2 3">
    <name type="scientific">Paenibacillus auburnensis</name>
    <dbReference type="NCBI Taxonomy" id="2905649"/>
    <lineage>
        <taxon>Bacteria</taxon>
        <taxon>Bacillati</taxon>
        <taxon>Bacillota</taxon>
        <taxon>Bacilli</taxon>
        <taxon>Bacillales</taxon>
        <taxon>Paenibacillaceae</taxon>
        <taxon>Paenibacillus</taxon>
    </lineage>
</organism>
<dbReference type="EMBL" id="CAKMMG010000001">
    <property type="protein sequence ID" value="CAH1192365.1"/>
    <property type="molecule type" value="Genomic_DNA"/>
</dbReference>
<gene>
    <name evidence="2" type="ORF">PAECIP111892_00930</name>
</gene>
<comment type="caution">
    <text evidence="2">The sequence shown here is derived from an EMBL/GenBank/DDBJ whole genome shotgun (WGS) entry which is preliminary data.</text>
</comment>
<sequence>MALIYAEYTENSEPNYGNHNCNNEQAPLSMTGSLA</sequence>
<reference evidence="2" key="1">
    <citation type="submission" date="2022-01" db="EMBL/GenBank/DDBJ databases">
        <authorList>
            <person name="Criscuolo A."/>
        </authorList>
    </citation>
    <scope>NUCLEOTIDE SEQUENCE</scope>
    <source>
        <strain evidence="2">CIP111892</strain>
    </source>
</reference>
<evidence type="ECO:0000256" key="1">
    <source>
        <dbReference type="SAM" id="MobiDB-lite"/>
    </source>
</evidence>
<name>A0ABN8G067_9BACL</name>
<accession>A0ABN8G067</accession>
<feature type="region of interest" description="Disordered" evidence="1">
    <location>
        <begin position="12"/>
        <end position="35"/>
    </location>
</feature>
<evidence type="ECO:0000313" key="3">
    <source>
        <dbReference type="Proteomes" id="UP000838324"/>
    </source>
</evidence>
<protein>
    <submittedName>
        <fullName evidence="2">Uncharacterized protein</fullName>
    </submittedName>
</protein>
<proteinExistence type="predicted"/>
<keyword evidence="3" id="KW-1185">Reference proteome</keyword>
<evidence type="ECO:0000313" key="2">
    <source>
        <dbReference type="EMBL" id="CAH1192365.1"/>
    </source>
</evidence>
<dbReference type="Proteomes" id="UP000838324">
    <property type="component" value="Unassembled WGS sequence"/>
</dbReference>